<dbReference type="PANTHER" id="PTHR43782:SF3">
    <property type="entry name" value="ARGINASE"/>
    <property type="match status" value="1"/>
</dbReference>
<dbReference type="Pfam" id="PF00491">
    <property type="entry name" value="Arginase"/>
    <property type="match status" value="1"/>
</dbReference>
<dbReference type="EMBL" id="BAABJM010000002">
    <property type="protein sequence ID" value="GAA5054974.1"/>
    <property type="molecule type" value="Genomic_DNA"/>
</dbReference>
<evidence type="ECO:0000256" key="4">
    <source>
        <dbReference type="PROSITE-ProRule" id="PRU00742"/>
    </source>
</evidence>
<evidence type="ECO:0000313" key="6">
    <source>
        <dbReference type="Proteomes" id="UP001500603"/>
    </source>
</evidence>
<reference evidence="6" key="1">
    <citation type="journal article" date="2019" name="Int. J. Syst. Evol. Microbiol.">
        <title>The Global Catalogue of Microorganisms (GCM) 10K type strain sequencing project: providing services to taxonomists for standard genome sequencing and annotation.</title>
        <authorList>
            <consortium name="The Broad Institute Genomics Platform"/>
            <consortium name="The Broad Institute Genome Sequencing Center for Infectious Disease"/>
            <person name="Wu L."/>
            <person name="Ma J."/>
        </authorList>
    </citation>
    <scope>NUCLEOTIDE SEQUENCE [LARGE SCALE GENOMIC DNA]</scope>
    <source>
        <strain evidence="6">JCM 18298</strain>
    </source>
</reference>
<gene>
    <name evidence="5" type="ORF">GCM10023318_30520</name>
</gene>
<dbReference type="Gene3D" id="3.40.800.10">
    <property type="entry name" value="Ureohydrolase domain"/>
    <property type="match status" value="1"/>
</dbReference>
<evidence type="ECO:0000313" key="5">
    <source>
        <dbReference type="EMBL" id="GAA5054974.1"/>
    </source>
</evidence>
<sequence length="312" mass="33278">MTMGTDPHRKPFELSLLGVPSSAGSYAAGQERAPRALREAGLIRALLDAGIGVIDRGDLPEQIWAPDSAAPRAQNAAAVVESVTALAGRVHDELERQRRVLVVGGNCTVATGAVAGLQRHLRTPCGIVYVDRHFDMNTPETTREGALDWMGLGHALDLPGALTEYAAAFDTRPLLGPGRVAFLGVDPSQATDFEREHVARLGLDVTTQSEVIDDPVRAAHSALAALQDDDPFVLHVDVDVLDFTDAPLAENTSGRNLGPSLAQLADALRVVVADSRWRVLTLGEINPTRAAGVPRMLPHLNETLAWILRSAA</sequence>
<comment type="similarity">
    <text evidence="4">Belongs to the arginase family.</text>
</comment>
<keyword evidence="6" id="KW-1185">Reference proteome</keyword>
<evidence type="ECO:0000256" key="3">
    <source>
        <dbReference type="ARBA" id="ARBA00023211"/>
    </source>
</evidence>
<evidence type="ECO:0000256" key="2">
    <source>
        <dbReference type="ARBA" id="ARBA00022801"/>
    </source>
</evidence>
<dbReference type="SUPFAM" id="SSF52768">
    <property type="entry name" value="Arginase/deacetylase"/>
    <property type="match status" value="1"/>
</dbReference>
<keyword evidence="2" id="KW-0378">Hydrolase</keyword>
<dbReference type="PROSITE" id="PS51409">
    <property type="entry name" value="ARGINASE_2"/>
    <property type="match status" value="1"/>
</dbReference>
<proteinExistence type="inferred from homology"/>
<organism evidence="5 6">
    <name type="scientific">Nocardia callitridis</name>
    <dbReference type="NCBI Taxonomy" id="648753"/>
    <lineage>
        <taxon>Bacteria</taxon>
        <taxon>Bacillati</taxon>
        <taxon>Actinomycetota</taxon>
        <taxon>Actinomycetes</taxon>
        <taxon>Mycobacteriales</taxon>
        <taxon>Nocardiaceae</taxon>
        <taxon>Nocardia</taxon>
    </lineage>
</organism>
<dbReference type="Proteomes" id="UP001500603">
    <property type="component" value="Unassembled WGS sequence"/>
</dbReference>
<protein>
    <submittedName>
        <fullName evidence="5">Arginase family protein</fullName>
    </submittedName>
</protein>
<dbReference type="InterPro" id="IPR023696">
    <property type="entry name" value="Ureohydrolase_dom_sf"/>
</dbReference>
<dbReference type="PANTHER" id="PTHR43782">
    <property type="entry name" value="ARGINASE"/>
    <property type="match status" value="1"/>
</dbReference>
<keyword evidence="1" id="KW-0479">Metal-binding</keyword>
<name>A0ABP9KD17_9NOCA</name>
<accession>A0ABP9KD17</accession>
<keyword evidence="3" id="KW-0464">Manganese</keyword>
<evidence type="ECO:0000256" key="1">
    <source>
        <dbReference type="ARBA" id="ARBA00022723"/>
    </source>
</evidence>
<comment type="caution">
    <text evidence="5">The sequence shown here is derived from an EMBL/GenBank/DDBJ whole genome shotgun (WGS) entry which is preliminary data.</text>
</comment>
<dbReference type="InterPro" id="IPR006035">
    <property type="entry name" value="Ureohydrolase"/>
</dbReference>